<evidence type="ECO:0000313" key="2">
    <source>
        <dbReference type="EMBL" id="GGO56251.1"/>
    </source>
</evidence>
<evidence type="ECO:0008006" key="4">
    <source>
        <dbReference type="Google" id="ProtNLM"/>
    </source>
</evidence>
<keyword evidence="1" id="KW-0472">Membrane</keyword>
<evidence type="ECO:0000313" key="3">
    <source>
        <dbReference type="Proteomes" id="UP000631535"/>
    </source>
</evidence>
<name>A0ABQ2MQY2_9ACTN</name>
<comment type="caution">
    <text evidence="2">The sequence shown here is derived from an EMBL/GenBank/DDBJ whole genome shotgun (WGS) entry which is preliminary data.</text>
</comment>
<dbReference type="Proteomes" id="UP000631535">
    <property type="component" value="Unassembled WGS sequence"/>
</dbReference>
<organism evidence="2 3">
    <name type="scientific">Streptomyces daqingensis</name>
    <dbReference type="NCBI Taxonomy" id="1472640"/>
    <lineage>
        <taxon>Bacteria</taxon>
        <taxon>Bacillati</taxon>
        <taxon>Actinomycetota</taxon>
        <taxon>Actinomycetes</taxon>
        <taxon>Kitasatosporales</taxon>
        <taxon>Streptomycetaceae</taxon>
        <taxon>Streptomyces</taxon>
    </lineage>
</organism>
<keyword evidence="3" id="KW-1185">Reference proteome</keyword>
<gene>
    <name evidence="2" type="ORF">GCM10012287_49410</name>
</gene>
<evidence type="ECO:0000256" key="1">
    <source>
        <dbReference type="SAM" id="Phobius"/>
    </source>
</evidence>
<keyword evidence="1" id="KW-0812">Transmembrane</keyword>
<reference evidence="3" key="1">
    <citation type="journal article" date="2019" name="Int. J. Syst. Evol. Microbiol.">
        <title>The Global Catalogue of Microorganisms (GCM) 10K type strain sequencing project: providing services to taxonomists for standard genome sequencing and annotation.</title>
        <authorList>
            <consortium name="The Broad Institute Genomics Platform"/>
            <consortium name="The Broad Institute Genome Sequencing Center for Infectious Disease"/>
            <person name="Wu L."/>
            <person name="Ma J."/>
        </authorList>
    </citation>
    <scope>NUCLEOTIDE SEQUENCE [LARGE SCALE GENOMIC DNA]</scope>
    <source>
        <strain evidence="3">CGMCC 4.7178</strain>
    </source>
</reference>
<feature type="transmembrane region" description="Helical" evidence="1">
    <location>
        <begin position="20"/>
        <end position="44"/>
    </location>
</feature>
<accession>A0ABQ2MQY2</accession>
<dbReference type="EMBL" id="BMMP01000019">
    <property type="protein sequence ID" value="GGO56251.1"/>
    <property type="molecule type" value="Genomic_DNA"/>
</dbReference>
<sequence length="191" mass="21603">MRQLPCLWCQKAQGFAVLAAMQAVLTSLIAVIGTLLGAGASFLIQKRTAERSEQFQREERLRQEQLTSSKDLATALHEYRSAQHARWHRAHEDWDSPAALAARTESYRRRTVAWQALAHVRLLFNDVDLLHDAQTAFDCAGDMHRAVDKADLESRDDMARTAIDKYLEVAAHHVRGQLARRPIIRPPEAEG</sequence>
<protein>
    <recommendedName>
        <fullName evidence="4">Secreted protein</fullName>
    </recommendedName>
</protein>
<proteinExistence type="predicted"/>
<keyword evidence="1" id="KW-1133">Transmembrane helix</keyword>